<sequence length="540" mass="61083">MKHIKKIIVMMIVAVIGFQVYNQFTSNVTGEAQEDKVLNLSVASEPVMDPAFVTDSYSMPMIKNILEGLTRPTNDGEIVPAMAESWDVSEDGKTYTFHLREGIQWNNGDPVTANDFEYAWKRIINPETAAANASKMFIIEGAEAYFMGEGSEEDVKVNAVDEETFEVTLTEPAPYFIELTARQTTMMPVHQATVEENPSWATEAGEEFVSNGPFNFVEWNHNGDYTLEKNEGYWDVDNVDLDGVYVRIIEDSMTANMSFESGELDFIGIPFNTIPADAIDSYRANGDLDVTEIGATYMYKMNTTDEIMSNVNIRRALSLAINRQELIDNVVKGEQTPAKGGIAPTVAGFEEDRGYFEDADYDTARDYLAQGMEELGYDDTAAMPIVIQTNDNDSHMAVAQFIQSEWERELGVQATIETAEINVHFESMNQLNYQIGRIGPTVDFNSAYAFLEHYYSADTGQNRTGWENTEYQEILDKVLFEEDEAVQHEMYIEAERILMDEMPFIPIYYYSNPQVKSERMNNLFVDGMVDVQLKEVTITE</sequence>
<feature type="domain" description="Solute-binding protein family 5" evidence="6">
    <location>
        <begin position="77"/>
        <end position="460"/>
    </location>
</feature>
<reference evidence="7 8" key="1">
    <citation type="submission" date="2019-05" db="EMBL/GenBank/DDBJ databases">
        <title>The metagenome of a microbial culture collection derived from dairy environment covers the genomic content of the human microbiome.</title>
        <authorList>
            <person name="Roder T."/>
            <person name="Wuthrich D."/>
            <person name="Sattari Z."/>
            <person name="Von Ah U."/>
            <person name="Bar C."/>
            <person name="Ronchi F."/>
            <person name="Macpherson A.J."/>
            <person name="Ganal-Vonarburg S.C."/>
            <person name="Bruggmann R."/>
            <person name="Vergeres G."/>
        </authorList>
    </citation>
    <scope>NUCLEOTIDE SEQUENCE [LARGE SCALE GENOMIC DNA]</scope>
    <source>
        <strain evidence="7 8">FAM 24227</strain>
    </source>
</reference>
<evidence type="ECO:0000256" key="2">
    <source>
        <dbReference type="ARBA" id="ARBA00005695"/>
    </source>
</evidence>
<dbReference type="Proteomes" id="UP000306420">
    <property type="component" value="Unassembled WGS sequence"/>
</dbReference>
<evidence type="ECO:0000259" key="6">
    <source>
        <dbReference type="Pfam" id="PF00496"/>
    </source>
</evidence>
<keyword evidence="5" id="KW-0653">Protein transport</keyword>
<dbReference type="PANTHER" id="PTHR30290">
    <property type="entry name" value="PERIPLASMIC BINDING COMPONENT OF ABC TRANSPORTER"/>
    <property type="match status" value="1"/>
</dbReference>
<keyword evidence="3" id="KW-0813">Transport</keyword>
<dbReference type="GO" id="GO:0015833">
    <property type="term" value="P:peptide transport"/>
    <property type="evidence" value="ECO:0007669"/>
    <property type="project" value="UniProtKB-KW"/>
</dbReference>
<evidence type="ECO:0000256" key="4">
    <source>
        <dbReference type="ARBA" id="ARBA00022729"/>
    </source>
</evidence>
<dbReference type="Gene3D" id="3.40.190.10">
    <property type="entry name" value="Periplasmic binding protein-like II"/>
    <property type="match status" value="1"/>
</dbReference>
<comment type="subcellular location">
    <subcellularLocation>
        <location evidence="1">Cell envelope</location>
    </subcellularLocation>
</comment>
<dbReference type="SUPFAM" id="SSF53850">
    <property type="entry name" value="Periplasmic binding protein-like II"/>
    <property type="match status" value="1"/>
</dbReference>
<dbReference type="Gene3D" id="3.10.105.10">
    <property type="entry name" value="Dipeptide-binding Protein, Domain 3"/>
    <property type="match status" value="1"/>
</dbReference>
<dbReference type="GO" id="GO:1904680">
    <property type="term" value="F:peptide transmembrane transporter activity"/>
    <property type="evidence" value="ECO:0007669"/>
    <property type="project" value="TreeGrafter"/>
</dbReference>
<comment type="similarity">
    <text evidence="2">Belongs to the bacterial solute-binding protein 5 family.</text>
</comment>
<comment type="caution">
    <text evidence="7">The sequence shown here is derived from an EMBL/GenBank/DDBJ whole genome shotgun (WGS) entry which is preliminary data.</text>
</comment>
<dbReference type="Pfam" id="PF00496">
    <property type="entry name" value="SBP_bac_5"/>
    <property type="match status" value="1"/>
</dbReference>
<dbReference type="GO" id="GO:0043190">
    <property type="term" value="C:ATP-binding cassette (ABC) transporter complex"/>
    <property type="evidence" value="ECO:0007669"/>
    <property type="project" value="InterPro"/>
</dbReference>
<dbReference type="GO" id="GO:0042597">
    <property type="term" value="C:periplasmic space"/>
    <property type="evidence" value="ECO:0007669"/>
    <property type="project" value="UniProtKB-ARBA"/>
</dbReference>
<name>A0A5R9DU67_9LACT</name>
<dbReference type="EMBL" id="VBSP01000047">
    <property type="protein sequence ID" value="TLQ39817.1"/>
    <property type="molecule type" value="Genomic_DNA"/>
</dbReference>
<dbReference type="AlphaFoldDB" id="A0A5R9DU67"/>
<organism evidence="7 8">
    <name type="scientific">Ruoffia tabacinasalis</name>
    <dbReference type="NCBI Taxonomy" id="87458"/>
    <lineage>
        <taxon>Bacteria</taxon>
        <taxon>Bacillati</taxon>
        <taxon>Bacillota</taxon>
        <taxon>Bacilli</taxon>
        <taxon>Lactobacillales</taxon>
        <taxon>Aerococcaceae</taxon>
        <taxon>Ruoffia</taxon>
    </lineage>
</organism>
<dbReference type="OrthoDB" id="9801912at2"/>
<evidence type="ECO:0000313" key="7">
    <source>
        <dbReference type="EMBL" id="TLQ39817.1"/>
    </source>
</evidence>
<dbReference type="InterPro" id="IPR000914">
    <property type="entry name" value="SBP_5_dom"/>
</dbReference>
<accession>A0A5R9DU67</accession>
<dbReference type="InterPro" id="IPR030678">
    <property type="entry name" value="Peptide/Ni-bd"/>
</dbReference>
<dbReference type="GO" id="GO:0030313">
    <property type="term" value="C:cell envelope"/>
    <property type="evidence" value="ECO:0007669"/>
    <property type="project" value="UniProtKB-SubCell"/>
</dbReference>
<evidence type="ECO:0000256" key="3">
    <source>
        <dbReference type="ARBA" id="ARBA00022448"/>
    </source>
</evidence>
<protein>
    <submittedName>
        <fullName evidence="7">Peptide ABC transporter substrate-binding protein</fullName>
    </submittedName>
</protein>
<gene>
    <name evidence="7" type="ORF">FEZ33_10205</name>
</gene>
<dbReference type="Gene3D" id="3.90.76.10">
    <property type="entry name" value="Dipeptide-binding Protein, Domain 1"/>
    <property type="match status" value="1"/>
</dbReference>
<keyword evidence="4" id="KW-0732">Signal</keyword>
<keyword evidence="5" id="KW-0571">Peptide transport</keyword>
<dbReference type="PIRSF" id="PIRSF002741">
    <property type="entry name" value="MppA"/>
    <property type="match status" value="1"/>
</dbReference>
<evidence type="ECO:0000256" key="5">
    <source>
        <dbReference type="ARBA" id="ARBA00022856"/>
    </source>
</evidence>
<dbReference type="RefSeq" id="WP_138405285.1">
    <property type="nucleotide sequence ID" value="NZ_VBSP01000047.1"/>
</dbReference>
<dbReference type="PANTHER" id="PTHR30290:SF79">
    <property type="entry name" value="DIPEPTIDE-BINDING PROTEIN DPPE"/>
    <property type="match status" value="1"/>
</dbReference>
<dbReference type="CDD" id="cd08504">
    <property type="entry name" value="PBP2_OppA"/>
    <property type="match status" value="1"/>
</dbReference>
<evidence type="ECO:0000256" key="1">
    <source>
        <dbReference type="ARBA" id="ARBA00004196"/>
    </source>
</evidence>
<evidence type="ECO:0000313" key="8">
    <source>
        <dbReference type="Proteomes" id="UP000306420"/>
    </source>
</evidence>
<dbReference type="FunFam" id="3.90.76.10:FF:000001">
    <property type="entry name" value="Oligopeptide ABC transporter substrate-binding protein"/>
    <property type="match status" value="1"/>
</dbReference>
<dbReference type="InterPro" id="IPR039424">
    <property type="entry name" value="SBP_5"/>
</dbReference>
<proteinExistence type="inferred from homology"/>